<name>A0A1C2IG51_ACITH</name>
<reference evidence="2" key="1">
    <citation type="journal article" date="2016" name="Int. J. Mol. Sci.">
        <title>Comparative genomics of the extreme acidophile Acidithiobacillus thiooxidans reveals intraspecific divergence and niche adaptation.</title>
        <authorList>
            <person name="Zhang X."/>
            <person name="Feng X."/>
            <person name="Tao J."/>
            <person name="Ma L."/>
            <person name="Xiao Y."/>
            <person name="Liang Y."/>
            <person name="Liu X."/>
            <person name="Yin H."/>
        </authorList>
    </citation>
    <scope>NUCLEOTIDE SEQUENCE [LARGE SCALE GENOMIC DNA]</scope>
    <source>
        <strain evidence="2">DXS-W</strain>
    </source>
</reference>
<dbReference type="Proteomes" id="UP000095008">
    <property type="component" value="Unassembled WGS sequence"/>
</dbReference>
<keyword evidence="1" id="KW-0233">DNA recombination</keyword>
<dbReference type="Gene3D" id="1.10.443.10">
    <property type="entry name" value="Intergrase catalytic core"/>
    <property type="match status" value="1"/>
</dbReference>
<proteinExistence type="predicted"/>
<evidence type="ECO:0000313" key="3">
    <source>
        <dbReference type="Proteomes" id="UP000095008"/>
    </source>
</evidence>
<evidence type="ECO:0000256" key="1">
    <source>
        <dbReference type="ARBA" id="ARBA00023172"/>
    </source>
</evidence>
<gene>
    <name evidence="2" type="ORF">A6M23_03870</name>
</gene>
<dbReference type="RefSeq" id="WP_065973727.1">
    <property type="nucleotide sequence ID" value="NZ_DAIAWO010000064.1"/>
</dbReference>
<keyword evidence="3" id="KW-1185">Reference proteome</keyword>
<protein>
    <submittedName>
        <fullName evidence="2">Uncharacterized protein</fullName>
    </submittedName>
</protein>
<dbReference type="OrthoDB" id="8768428at2"/>
<dbReference type="GO" id="GO:0015074">
    <property type="term" value="P:DNA integration"/>
    <property type="evidence" value="ECO:0007669"/>
    <property type="project" value="InterPro"/>
</dbReference>
<dbReference type="InterPro" id="IPR011010">
    <property type="entry name" value="DNA_brk_join_enz"/>
</dbReference>
<sequence>MTAGNLSFREFRALSPIEKAKTAVSVDISQNGTPVVVSRFGDDIWDFYPLIPQDNLSASVKRILWDVVLPDGKRLTDAEFASLLMASKEFIWSLYAEPVEGEKRPSLLTIIHKHAYLRHLLYWMTKNNVRSFSELTGRTFEYCNYLKHKKNKPLKPGTLLMYLGVVENLYKQRDKLNDAIRTHPWPLETTYSLSGILQSSKNYRIPSTEFIPDGFATLIAQKAIDYVVNKSDYILKIEEFFDPYGKISPSDQLESLTANISEPYIISTKTILNKEKILLRTACYIIIAMFSGIRDSEIKSLETDCVIHRPSKDGLVDTIWIKGMIYKTGLRQKLWQVPPIVETAIDVLTRLSEPLRYIFEEEEKYIKDQPIENHEIINIEHNKRINTIKKQKNKLFIALNRKYGKSISVINGSTINHNIQHFCEQLLSSGSSESPFHLHPHQFRRTYARFIARSELGDLLALREHFGHWSLDMTTYYADGGADEYESDIELMAMVTQEKQTRQSEIMTGLLDSEAPLAKGGEWLKAWRSSVRTAENKEKLIAEYSGSITLNGTGHSWCVGNARGTGCGGLCIFEAQMCVDCHYGIIGPEHRPVWEGIRDQQKEALALDDMGESGRARAQLILDKAETVLRRLEASKDQ</sequence>
<dbReference type="SUPFAM" id="SSF56349">
    <property type="entry name" value="DNA breaking-rejoining enzymes"/>
    <property type="match status" value="1"/>
</dbReference>
<dbReference type="InterPro" id="IPR013762">
    <property type="entry name" value="Integrase-like_cat_sf"/>
</dbReference>
<comment type="caution">
    <text evidence="2">The sequence shown here is derived from an EMBL/GenBank/DDBJ whole genome shotgun (WGS) entry which is preliminary data.</text>
</comment>
<dbReference type="GO" id="GO:0006310">
    <property type="term" value="P:DNA recombination"/>
    <property type="evidence" value="ECO:0007669"/>
    <property type="project" value="UniProtKB-KW"/>
</dbReference>
<dbReference type="EMBL" id="LWRY01000024">
    <property type="protein sequence ID" value="OCX74986.1"/>
    <property type="molecule type" value="Genomic_DNA"/>
</dbReference>
<dbReference type="AlphaFoldDB" id="A0A1C2IG51"/>
<accession>A0A1C2IG51</accession>
<evidence type="ECO:0000313" key="2">
    <source>
        <dbReference type="EMBL" id="OCX74986.1"/>
    </source>
</evidence>
<dbReference type="GO" id="GO:0003677">
    <property type="term" value="F:DNA binding"/>
    <property type="evidence" value="ECO:0007669"/>
    <property type="project" value="InterPro"/>
</dbReference>
<organism evidence="2 3">
    <name type="scientific">Acidithiobacillus thiooxidans</name>
    <name type="common">Thiobacillus thiooxidans</name>
    <dbReference type="NCBI Taxonomy" id="930"/>
    <lineage>
        <taxon>Bacteria</taxon>
        <taxon>Pseudomonadati</taxon>
        <taxon>Pseudomonadota</taxon>
        <taxon>Acidithiobacillia</taxon>
        <taxon>Acidithiobacillales</taxon>
        <taxon>Acidithiobacillaceae</taxon>
        <taxon>Acidithiobacillus</taxon>
    </lineage>
</organism>